<reference evidence="1 2" key="1">
    <citation type="submission" date="2023-04" db="EMBL/GenBank/DDBJ databases">
        <title>Luteimonas sp. M1R5S59.</title>
        <authorList>
            <person name="Sun J.-Q."/>
        </authorList>
    </citation>
    <scope>NUCLEOTIDE SEQUENCE [LARGE SCALE GENOMIC DNA]</scope>
    <source>
        <strain evidence="1 2">M1R5S59</strain>
    </source>
</reference>
<gene>
    <name evidence="1" type="ORF">QFW81_07105</name>
</gene>
<dbReference type="Proteomes" id="UP001156873">
    <property type="component" value="Unassembled WGS sequence"/>
</dbReference>
<name>A0ABT6JUR2_9GAMM</name>
<keyword evidence="2" id="KW-1185">Reference proteome</keyword>
<protein>
    <submittedName>
        <fullName evidence="1">Baseplate assembly protein</fullName>
    </submittedName>
</protein>
<evidence type="ECO:0000313" key="2">
    <source>
        <dbReference type="Proteomes" id="UP001156873"/>
    </source>
</evidence>
<comment type="caution">
    <text evidence="1">The sequence shown here is derived from an EMBL/GenBank/DDBJ whole genome shotgun (WGS) entry which is preliminary data.</text>
</comment>
<dbReference type="EMBL" id="JARXRO010000014">
    <property type="protein sequence ID" value="MDH5833691.1"/>
    <property type="molecule type" value="Genomic_DNA"/>
</dbReference>
<dbReference type="InterPro" id="IPR011749">
    <property type="entry name" value="CHP02243"/>
</dbReference>
<proteinExistence type="predicted"/>
<accession>A0ABT6JUR2</accession>
<sequence>MRYHCCDPRRLEVLRRSGSDNAIDFVEVLDRAAPPGVPRQRTLFVRLLRDGFALSPENLRIGGGERIASVGIAWCAAADDLPPEAEPDLADGLDDPARTLVVRTDGEGDFSRYTLAIVANSGDDVPPAGFDPLLSRIEFSFKVECPSDFDCAQSLPCPTEVAAAPDIDYLARDYPGFRRLMLDRMDLLVPGWRERSAADLGVTLVELLAYAADNLSYRQDAVANEAYLSTARRRSSVRRHARLVDYHLHDGCNARTWVQVRLAEGSGDLVLARGTRLLTRVPGIGAVIEPGSRDARQAMAAAPVVFETAHTATLHAECNELAFYTWGDAGCCLPRGATAATLREHPPLAVGDVLVFVETRSPTTLSEHDADRSHRWAVRLTAVEPASDPSGGLFEDPPVDEARDVTRIEWAAADALPFPLCLGVESHPDLVFAVARGNIVLADHGHTLPDEALPEVPDAVRRYAPGASHADRCGTRERVPVPVRYRPWLASQPVTQGFSLADLLAATQDESPMPLWPASQLLPLDPRHALPRIALLQDAPQSPPWSPRHDLLGSDAGAPHFVVETEHDGRTRLRFGDDRNGKRPNPGTRLRARYRVGNGVAGNIGADALAHLVFDPALYADGPDPPPDPTAIEAIGNPMPAAGGTAPEDVEAARRDAPHAFRTQERAVTADDYAAVSERSAEVGRAAATFRWTGSWYSVFVSADRPGGAPVDAPFRTALRRHLERFRMAGYDVAVDAPRMVPLDLALHVCVKPGYFRSDVLAAVEGALSARVHPDGSLGLFHPDRFSFGDPVYLSRVVATAQAVAGVASVRVDRFRRLLNGGASSLEEGVIRLDRLEIAQLANNPNFRERGKLSLSAGGGQ</sequence>
<dbReference type="NCBIfam" id="TIGR02243">
    <property type="entry name" value="putative baseplate assembly protein"/>
    <property type="match status" value="1"/>
</dbReference>
<organism evidence="1 2">
    <name type="scientific">Luteimonas kalidii</name>
    <dbReference type="NCBI Taxonomy" id="3042025"/>
    <lineage>
        <taxon>Bacteria</taxon>
        <taxon>Pseudomonadati</taxon>
        <taxon>Pseudomonadota</taxon>
        <taxon>Gammaproteobacteria</taxon>
        <taxon>Lysobacterales</taxon>
        <taxon>Lysobacteraceae</taxon>
        <taxon>Luteimonas</taxon>
    </lineage>
</organism>
<dbReference type="RefSeq" id="WP_280577983.1">
    <property type="nucleotide sequence ID" value="NZ_JARXRO010000014.1"/>
</dbReference>
<evidence type="ECO:0000313" key="1">
    <source>
        <dbReference type="EMBL" id="MDH5833691.1"/>
    </source>
</evidence>